<evidence type="ECO:0000313" key="2">
    <source>
        <dbReference type="EMBL" id="GAN31707.1"/>
    </source>
</evidence>
<sequence>MENLVIKPWVAIIWFGIWGLFQAFAVSMAGTGNWKKPEAFPGEAYKALIYPDMFFIPLYLVTSVLLLCRHWLGYTLGLISGGAVIYVMIYLLALSGLKGIENLIFDSIFLFINIVSVSQIVNRFCIREK</sequence>
<evidence type="ECO:0000256" key="1">
    <source>
        <dbReference type="SAM" id="Phobius"/>
    </source>
</evidence>
<feature type="transmembrane region" description="Helical" evidence="1">
    <location>
        <begin position="48"/>
        <end position="68"/>
    </location>
</feature>
<name>A0ABQ0JSK3_9BACT</name>
<dbReference type="EMBL" id="BAFN01000001">
    <property type="protein sequence ID" value="GAN31707.1"/>
    <property type="molecule type" value="Genomic_DNA"/>
</dbReference>
<accession>A0ABQ0JSK3</accession>
<comment type="caution">
    <text evidence="2">The sequence shown here is derived from an EMBL/GenBank/DDBJ whole genome shotgun (WGS) entry which is preliminary data.</text>
</comment>
<proteinExistence type="predicted"/>
<reference evidence="3" key="1">
    <citation type="journal article" date="2015" name="Genome Announc.">
        <title>Draft Genome Sequence of an Anaerobic Ammonium-Oxidizing Bacterium, "Candidatus Brocadia sinica".</title>
        <authorList>
            <person name="Oshiki M."/>
            <person name="Shinyako-Hata K."/>
            <person name="Satoh H."/>
            <person name="Okabe S."/>
        </authorList>
    </citation>
    <scope>NUCLEOTIDE SEQUENCE [LARGE SCALE GENOMIC DNA]</scope>
    <source>
        <strain evidence="3">JPN1</strain>
    </source>
</reference>
<keyword evidence="1" id="KW-1133">Transmembrane helix</keyword>
<feature type="transmembrane region" description="Helical" evidence="1">
    <location>
        <begin position="75"/>
        <end position="97"/>
    </location>
</feature>
<feature type="transmembrane region" description="Helical" evidence="1">
    <location>
        <begin position="9"/>
        <end position="28"/>
    </location>
</feature>
<dbReference type="Proteomes" id="UP000032309">
    <property type="component" value="Unassembled WGS sequence"/>
</dbReference>
<keyword evidence="1" id="KW-0472">Membrane</keyword>
<organism evidence="2 3">
    <name type="scientific">Candidatus Brocadia sinica JPN1</name>
    <dbReference type="NCBI Taxonomy" id="1197129"/>
    <lineage>
        <taxon>Bacteria</taxon>
        <taxon>Pseudomonadati</taxon>
        <taxon>Planctomycetota</taxon>
        <taxon>Candidatus Brocadiia</taxon>
        <taxon>Candidatus Brocadiales</taxon>
        <taxon>Candidatus Brocadiaceae</taxon>
        <taxon>Candidatus Brocadia</taxon>
    </lineage>
</organism>
<feature type="transmembrane region" description="Helical" evidence="1">
    <location>
        <begin position="103"/>
        <end position="121"/>
    </location>
</feature>
<protein>
    <submittedName>
        <fullName evidence="2">Uncharacterized protein</fullName>
    </submittedName>
</protein>
<keyword evidence="1" id="KW-0812">Transmembrane</keyword>
<keyword evidence="3" id="KW-1185">Reference proteome</keyword>
<gene>
    <name evidence="2" type="ORF">BROSI_A0211</name>
</gene>
<evidence type="ECO:0000313" key="3">
    <source>
        <dbReference type="Proteomes" id="UP000032309"/>
    </source>
</evidence>